<dbReference type="EMBL" id="KV440973">
    <property type="protein sequence ID" value="OAD78932.1"/>
    <property type="molecule type" value="Genomic_DNA"/>
</dbReference>
<feature type="chain" id="PRO_5007840287" evidence="1">
    <location>
        <begin position="20"/>
        <end position="525"/>
    </location>
</feature>
<name>A0A162UZ69_PHYB8</name>
<dbReference type="InterPro" id="IPR011050">
    <property type="entry name" value="Pectin_lyase_fold/virulence"/>
</dbReference>
<evidence type="ECO:0000313" key="3">
    <source>
        <dbReference type="Proteomes" id="UP000077315"/>
    </source>
</evidence>
<reference evidence="3" key="1">
    <citation type="submission" date="2015-06" db="EMBL/GenBank/DDBJ databases">
        <title>Expansion of signal transduction pathways in fungi by whole-genome duplication.</title>
        <authorList>
            <consortium name="DOE Joint Genome Institute"/>
            <person name="Corrochano L.M."/>
            <person name="Kuo A."/>
            <person name="Marcet-Houben M."/>
            <person name="Polaino S."/>
            <person name="Salamov A."/>
            <person name="Villalobos J.M."/>
            <person name="Alvarez M.I."/>
            <person name="Avalos J."/>
            <person name="Benito E.P."/>
            <person name="Benoit I."/>
            <person name="Burger G."/>
            <person name="Camino L.P."/>
            <person name="Canovas D."/>
            <person name="Cerda-Olmedo E."/>
            <person name="Cheng J.-F."/>
            <person name="Dominguez A."/>
            <person name="Elias M."/>
            <person name="Eslava A.P."/>
            <person name="Glaser F."/>
            <person name="Grimwood J."/>
            <person name="Gutierrez G."/>
            <person name="Heitman J."/>
            <person name="Henrissat B."/>
            <person name="Iturriaga E.A."/>
            <person name="Lang B.F."/>
            <person name="Lavin J.L."/>
            <person name="Lee S."/>
            <person name="Li W."/>
            <person name="Lindquist E."/>
            <person name="Lopez-Garcia S."/>
            <person name="Luque E.M."/>
            <person name="Marcos A.T."/>
            <person name="Martin J."/>
            <person name="McCluskey K."/>
            <person name="Medina H.R."/>
            <person name="Miralles-Duran A."/>
            <person name="Miyazaki A."/>
            <person name="Munoz-Torres E."/>
            <person name="Oguiza J.A."/>
            <person name="Ohm R."/>
            <person name="Olmedo M."/>
            <person name="Orejas M."/>
            <person name="Ortiz-Castellanos L."/>
            <person name="Pisabarro A.G."/>
            <person name="Rodriguez-Romero J."/>
            <person name="Ruiz-Herrera J."/>
            <person name="Ruiz-Vazquez R."/>
            <person name="Sanz C."/>
            <person name="Schackwitz W."/>
            <person name="Schmutz J."/>
            <person name="Shahriari M."/>
            <person name="Shelest E."/>
            <person name="Silva-Franco F."/>
            <person name="Soanes D."/>
            <person name="Syed K."/>
            <person name="Tagua V.G."/>
            <person name="Talbot N.J."/>
            <person name="Thon M."/>
            <person name="De vries R.P."/>
            <person name="Wiebenga A."/>
            <person name="Yadav J.S."/>
            <person name="Braun E.L."/>
            <person name="Baker S."/>
            <person name="Garre V."/>
            <person name="Horwitz B."/>
            <person name="Torres-Martinez S."/>
            <person name="Idnurm A."/>
            <person name="Herrera-Estrella A."/>
            <person name="Gabaldon T."/>
            <person name="Grigoriev I.V."/>
        </authorList>
    </citation>
    <scope>NUCLEOTIDE SEQUENCE [LARGE SCALE GENOMIC DNA]</scope>
    <source>
        <strain evidence="3">NRRL 1555(-)</strain>
    </source>
</reference>
<keyword evidence="3" id="KW-1185">Reference proteome</keyword>
<gene>
    <name evidence="2" type="ORF">PHYBLDRAFT_62303</name>
</gene>
<evidence type="ECO:0000313" key="2">
    <source>
        <dbReference type="EMBL" id="OAD78932.1"/>
    </source>
</evidence>
<feature type="signal peptide" evidence="1">
    <location>
        <begin position="1"/>
        <end position="19"/>
    </location>
</feature>
<dbReference type="AlphaFoldDB" id="A0A162UZ69"/>
<dbReference type="OrthoDB" id="1046782at2759"/>
<dbReference type="VEuPathDB" id="FungiDB:PHYBLDRAFT_62303"/>
<dbReference type="SUPFAM" id="SSF51126">
    <property type="entry name" value="Pectin lyase-like"/>
    <property type="match status" value="1"/>
</dbReference>
<dbReference type="RefSeq" id="XP_018296972.1">
    <property type="nucleotide sequence ID" value="XM_018440952.1"/>
</dbReference>
<dbReference type="Proteomes" id="UP000077315">
    <property type="component" value="Unassembled WGS sequence"/>
</dbReference>
<dbReference type="InterPro" id="IPR012334">
    <property type="entry name" value="Pectin_lyas_fold"/>
</dbReference>
<organism evidence="2 3">
    <name type="scientific">Phycomyces blakesleeanus (strain ATCC 8743b / DSM 1359 / FGSC 10004 / NBRC 33097 / NRRL 1555)</name>
    <dbReference type="NCBI Taxonomy" id="763407"/>
    <lineage>
        <taxon>Eukaryota</taxon>
        <taxon>Fungi</taxon>
        <taxon>Fungi incertae sedis</taxon>
        <taxon>Mucoromycota</taxon>
        <taxon>Mucoromycotina</taxon>
        <taxon>Mucoromycetes</taxon>
        <taxon>Mucorales</taxon>
        <taxon>Phycomycetaceae</taxon>
        <taxon>Phycomyces</taxon>
    </lineage>
</organism>
<sequence length="525" mass="58283">MKLFGVFLSAVLVVSLANAFPSEPSTCDLLAISTYQENTKANPNIQALIDDAVDKGRSVVKMGSGQWILPSDYPIVLPPGVSLSGDPKNPTVLTVIDKNTTGTILVPALNRGWTIKGLILDNVNILIDPHENDDETSILGNIFINGGRGSIVSNYGEQLYVDGNVFLRDRSHAGTHLIPNYNTTNTGVLFQTQKNSVISNNIFGMDLRQVDNLSPWVSSQLQATLNKLKFYTQCLGRNLDDQQGYLASAVQLYSTNDITIKENVMNATFPDIEMTEQDHGVSIVGSNQTYIYQNFIAGWQLGDFGGAMRFTSAVDGYVVSNYLANTAVMLYAAVHADFMQVSNMVVADNFLYRFMDPQRDLNSPVYGWLYEGITFFDFYTARNNYTIRPPIWNSSVPISPWGWNIEITHNKFAATADLDPNVISLGNLDLKEASVDTTNCYVTRPLDPKASVPGQVPVLWRQTYLLDRHGLNGARIPMDLYVRPEEDLDNAVPAHLRNLSIPPFWRAFTLKNNTQPMMDPSTPCI</sequence>
<dbReference type="Gene3D" id="2.160.20.10">
    <property type="entry name" value="Single-stranded right-handed beta-helix, Pectin lyase-like"/>
    <property type="match status" value="1"/>
</dbReference>
<protein>
    <submittedName>
        <fullName evidence="2">Secreted cell wall surface anchor family protein</fullName>
    </submittedName>
</protein>
<proteinExistence type="predicted"/>
<evidence type="ECO:0000256" key="1">
    <source>
        <dbReference type="SAM" id="SignalP"/>
    </source>
</evidence>
<dbReference type="InParanoid" id="A0A162UZ69"/>
<keyword evidence="1" id="KW-0732">Signal</keyword>
<dbReference type="GeneID" id="29001858"/>
<accession>A0A162UZ69</accession>